<comment type="caution">
    <text evidence="9">The sequence shown here is derived from an EMBL/GenBank/DDBJ whole genome shotgun (WGS) entry which is preliminary data.</text>
</comment>
<dbReference type="Pfam" id="PF00271">
    <property type="entry name" value="Helicase_C"/>
    <property type="match status" value="1"/>
</dbReference>
<dbReference type="InterPro" id="IPR000629">
    <property type="entry name" value="RNA-helicase_DEAD-box_CS"/>
</dbReference>
<dbReference type="SMART" id="SM00487">
    <property type="entry name" value="DEXDc"/>
    <property type="match status" value="1"/>
</dbReference>
<feature type="domain" description="Helicase ATP-binding" evidence="7">
    <location>
        <begin position="84"/>
        <end position="238"/>
    </location>
</feature>
<feature type="region of interest" description="Disordered" evidence="6">
    <location>
        <begin position="1"/>
        <end position="22"/>
    </location>
</feature>
<keyword evidence="3 5" id="KW-0347">Helicase</keyword>
<evidence type="ECO:0000256" key="1">
    <source>
        <dbReference type="ARBA" id="ARBA00022741"/>
    </source>
</evidence>
<organism evidence="9 10">
    <name type="scientific">Daphnia magna</name>
    <dbReference type="NCBI Taxonomy" id="35525"/>
    <lineage>
        <taxon>Eukaryota</taxon>
        <taxon>Metazoa</taxon>
        <taxon>Ecdysozoa</taxon>
        <taxon>Arthropoda</taxon>
        <taxon>Crustacea</taxon>
        <taxon>Branchiopoda</taxon>
        <taxon>Diplostraca</taxon>
        <taxon>Cladocera</taxon>
        <taxon>Anomopoda</taxon>
        <taxon>Daphniidae</taxon>
        <taxon>Daphnia</taxon>
    </lineage>
</organism>
<evidence type="ECO:0000259" key="7">
    <source>
        <dbReference type="PROSITE" id="PS51192"/>
    </source>
</evidence>
<evidence type="ECO:0000256" key="2">
    <source>
        <dbReference type="ARBA" id="ARBA00022801"/>
    </source>
</evidence>
<feature type="domain" description="Helicase C-terminal" evidence="8">
    <location>
        <begin position="263"/>
        <end position="413"/>
    </location>
</feature>
<dbReference type="PROSITE" id="PS51194">
    <property type="entry name" value="HELICASE_CTER"/>
    <property type="match status" value="1"/>
</dbReference>
<evidence type="ECO:0000313" key="10">
    <source>
        <dbReference type="Proteomes" id="UP001234178"/>
    </source>
</evidence>
<dbReference type="InterPro" id="IPR050079">
    <property type="entry name" value="DEAD_box_RNA_helicase"/>
</dbReference>
<evidence type="ECO:0000256" key="3">
    <source>
        <dbReference type="ARBA" id="ARBA00022806"/>
    </source>
</evidence>
<comment type="similarity">
    <text evidence="5">Belongs to the DEAD box helicase family.</text>
</comment>
<evidence type="ECO:0008006" key="11">
    <source>
        <dbReference type="Google" id="ProtNLM"/>
    </source>
</evidence>
<dbReference type="PROSITE" id="PS00039">
    <property type="entry name" value="DEAD_ATP_HELICASE"/>
    <property type="match status" value="1"/>
</dbReference>
<dbReference type="InterPro" id="IPR027417">
    <property type="entry name" value="P-loop_NTPase"/>
</dbReference>
<evidence type="ECO:0000256" key="6">
    <source>
        <dbReference type="SAM" id="MobiDB-lite"/>
    </source>
</evidence>
<dbReference type="SUPFAM" id="SSF52540">
    <property type="entry name" value="P-loop containing nucleoside triphosphate hydrolases"/>
    <property type="match status" value="1"/>
</dbReference>
<protein>
    <recommendedName>
        <fullName evidence="11">RNA helicase</fullName>
    </recommendedName>
</protein>
<keyword evidence="10" id="KW-1185">Reference proteome</keyword>
<dbReference type="CDD" id="cd18787">
    <property type="entry name" value="SF2_C_DEAD"/>
    <property type="match status" value="1"/>
</dbReference>
<dbReference type="PANTHER" id="PTHR47959:SF1">
    <property type="entry name" value="ATP-DEPENDENT RNA HELICASE DBPA"/>
    <property type="match status" value="1"/>
</dbReference>
<evidence type="ECO:0000313" key="9">
    <source>
        <dbReference type="EMBL" id="KAK4015340.1"/>
    </source>
</evidence>
<dbReference type="SMART" id="SM00490">
    <property type="entry name" value="HELICc"/>
    <property type="match status" value="1"/>
</dbReference>
<gene>
    <name evidence="9" type="ORF">OUZ56_030321</name>
</gene>
<reference evidence="9 10" key="1">
    <citation type="journal article" date="2023" name="Nucleic Acids Res.">
        <title>The hologenome of Daphnia magna reveals possible DNA methylation and microbiome-mediated evolution of the host genome.</title>
        <authorList>
            <person name="Chaturvedi A."/>
            <person name="Li X."/>
            <person name="Dhandapani V."/>
            <person name="Marshall H."/>
            <person name="Kissane S."/>
            <person name="Cuenca-Cambronero M."/>
            <person name="Asole G."/>
            <person name="Calvet F."/>
            <person name="Ruiz-Romero M."/>
            <person name="Marangio P."/>
            <person name="Guigo R."/>
            <person name="Rago D."/>
            <person name="Mirbahai L."/>
            <person name="Eastwood N."/>
            <person name="Colbourne J.K."/>
            <person name="Zhou J."/>
            <person name="Mallon E."/>
            <person name="Orsini L."/>
        </authorList>
    </citation>
    <scope>NUCLEOTIDE SEQUENCE [LARGE SCALE GENOMIC DNA]</scope>
    <source>
        <strain evidence="9">LRV0_1</strain>
    </source>
</reference>
<dbReference type="InterPro" id="IPR014001">
    <property type="entry name" value="Helicase_ATP-bd"/>
</dbReference>
<dbReference type="PANTHER" id="PTHR47959">
    <property type="entry name" value="ATP-DEPENDENT RNA HELICASE RHLE-RELATED"/>
    <property type="match status" value="1"/>
</dbReference>
<dbReference type="Gene3D" id="3.40.50.300">
    <property type="entry name" value="P-loop containing nucleotide triphosphate hydrolases"/>
    <property type="match status" value="2"/>
</dbReference>
<keyword evidence="2 5" id="KW-0378">Hydrolase</keyword>
<keyword evidence="4 5" id="KW-0067">ATP-binding</keyword>
<sequence>MEGEFQRKPKKPSAHSFTSKERTEDVNIQENLTFSDMHISSPVLKALILWNARSYQSWICKAITYTAGCNSNRKVWNRSKSKSGTGKTLVFGIVMLESIDLEISTVQGLILAPTREIAFQNAHVIYTIGSELPGLNVQVFIGGLPVEADLAKCKSCHIAVGTPGRVKQLIEKGALKPKSMRLFILDEADKLMEESFSDDVMWIFSQMPLTKQVLAVSATYPEVLANLVSRYMKKPSFVRLGHQQPTLLGVKQFVFRVAFHPMAQQQAKNKFEVLLKMLKVVQFGQAESLAAQLSSCGHAALSISGSQTQTKRLQTLLKLRQYQCKILVATDLAARGIDAEHIDLVIHMDVPRDAATYLHRVGRAGRFGAAALTCTIACEGNELTELRSIITKTRASVRILACDHLAPKDHDSSQPDTLLTIQALDSLWLTLPELEGTGLEGEGMADSLLGDIEHDFLPGLQDSTRALLPQGKKRKNKPRAKTVFKTKDTEEVEMEQAVAQLSISAKEEQPIRATQQAWQDWYQYWMDHMRRNKALIEQQEYLTLMCSGIKSSLRILSFVDSLGIPNVPPVFALLAVWPQAPSYYPVTTKPQWFSVSKIPRLRNWEGDMNDGQHPDSSYACFTKRILLRIMRSLTLSFGRRHTPDQEETHH</sequence>
<name>A0ABQ9ZRT7_9CRUS</name>
<keyword evidence="1 5" id="KW-0547">Nucleotide-binding</keyword>
<evidence type="ECO:0000259" key="8">
    <source>
        <dbReference type="PROSITE" id="PS51194"/>
    </source>
</evidence>
<dbReference type="EMBL" id="JAOYFB010000005">
    <property type="protein sequence ID" value="KAK4015340.1"/>
    <property type="molecule type" value="Genomic_DNA"/>
</dbReference>
<dbReference type="PROSITE" id="PS51192">
    <property type="entry name" value="HELICASE_ATP_BIND_1"/>
    <property type="match status" value="1"/>
</dbReference>
<proteinExistence type="inferred from homology"/>
<dbReference type="InterPro" id="IPR001650">
    <property type="entry name" value="Helicase_C-like"/>
</dbReference>
<evidence type="ECO:0000256" key="5">
    <source>
        <dbReference type="RuleBase" id="RU000492"/>
    </source>
</evidence>
<dbReference type="Pfam" id="PF00270">
    <property type="entry name" value="DEAD"/>
    <property type="match status" value="1"/>
</dbReference>
<accession>A0ABQ9ZRT7</accession>
<dbReference type="Proteomes" id="UP001234178">
    <property type="component" value="Unassembled WGS sequence"/>
</dbReference>
<dbReference type="InterPro" id="IPR011545">
    <property type="entry name" value="DEAD/DEAH_box_helicase_dom"/>
</dbReference>
<evidence type="ECO:0000256" key="4">
    <source>
        <dbReference type="ARBA" id="ARBA00022840"/>
    </source>
</evidence>